<evidence type="ECO:0000256" key="6">
    <source>
        <dbReference type="ARBA" id="ARBA00022741"/>
    </source>
</evidence>
<accession>A0A931DX60</accession>
<keyword evidence="5" id="KW-0479">Metal-binding</keyword>
<keyword evidence="12" id="KW-1185">Reference proteome</keyword>
<comment type="cofactor">
    <cofactor evidence="1">
        <name>Mg(2+)</name>
        <dbReference type="ChEBI" id="CHEBI:18420"/>
    </cofactor>
</comment>
<dbReference type="InterPro" id="IPR002934">
    <property type="entry name" value="Polymerase_NTP_transf_dom"/>
</dbReference>
<evidence type="ECO:0000256" key="1">
    <source>
        <dbReference type="ARBA" id="ARBA00001946"/>
    </source>
</evidence>
<dbReference type="GO" id="GO:0005524">
    <property type="term" value="F:ATP binding"/>
    <property type="evidence" value="ECO:0007669"/>
    <property type="project" value="UniProtKB-KW"/>
</dbReference>
<dbReference type="RefSeq" id="WP_196824398.1">
    <property type="nucleotide sequence ID" value="NZ_CP046980.1"/>
</dbReference>
<keyword evidence="6" id="KW-0547">Nucleotide-binding</keyword>
<sequence>MTPVNATPESVALRELVQARRADFYELLGRYCATNPRLFGSVATGTAGENSDIDILVDMDPVDGNILMRAAGLMEETRELFRSESIDIFPAQLLKFPISELEETILI</sequence>
<protein>
    <submittedName>
        <fullName evidence="11">Nucleotidyltransferase</fullName>
    </submittedName>
</protein>
<evidence type="ECO:0000313" key="12">
    <source>
        <dbReference type="Proteomes" id="UP000658613"/>
    </source>
</evidence>
<evidence type="ECO:0000256" key="9">
    <source>
        <dbReference type="ARBA" id="ARBA00038276"/>
    </source>
</evidence>
<keyword evidence="8" id="KW-0460">Magnesium</keyword>
<proteinExistence type="inferred from homology"/>
<dbReference type="PANTHER" id="PTHR33571">
    <property type="entry name" value="SSL8005 PROTEIN"/>
    <property type="match status" value="1"/>
</dbReference>
<evidence type="ECO:0000256" key="7">
    <source>
        <dbReference type="ARBA" id="ARBA00022840"/>
    </source>
</evidence>
<dbReference type="Pfam" id="PF01909">
    <property type="entry name" value="NTP_transf_2"/>
    <property type="match status" value="1"/>
</dbReference>
<evidence type="ECO:0000259" key="10">
    <source>
        <dbReference type="Pfam" id="PF01909"/>
    </source>
</evidence>
<dbReference type="InterPro" id="IPR043519">
    <property type="entry name" value="NT_sf"/>
</dbReference>
<keyword evidence="3" id="KW-0808">Transferase</keyword>
<dbReference type="EMBL" id="JADOUE010000001">
    <property type="protein sequence ID" value="MBG6121922.1"/>
    <property type="molecule type" value="Genomic_DNA"/>
</dbReference>
<evidence type="ECO:0000313" key="11">
    <source>
        <dbReference type="EMBL" id="MBG6121922.1"/>
    </source>
</evidence>
<evidence type="ECO:0000256" key="5">
    <source>
        <dbReference type="ARBA" id="ARBA00022723"/>
    </source>
</evidence>
<keyword evidence="7" id="KW-0067">ATP-binding</keyword>
<organism evidence="11 12">
    <name type="scientific">Corynebacterium aquatimens</name>
    <dbReference type="NCBI Taxonomy" id="1190508"/>
    <lineage>
        <taxon>Bacteria</taxon>
        <taxon>Bacillati</taxon>
        <taxon>Actinomycetota</taxon>
        <taxon>Actinomycetes</taxon>
        <taxon>Mycobacteriales</taxon>
        <taxon>Corynebacteriaceae</taxon>
        <taxon>Corynebacterium</taxon>
    </lineage>
</organism>
<name>A0A931DX60_9CORY</name>
<evidence type="ECO:0000256" key="8">
    <source>
        <dbReference type="ARBA" id="ARBA00022842"/>
    </source>
</evidence>
<comment type="caution">
    <text evidence="11">The sequence shown here is derived from an EMBL/GenBank/DDBJ whole genome shotgun (WGS) entry which is preliminary data.</text>
</comment>
<dbReference type="InterPro" id="IPR052038">
    <property type="entry name" value="Type-VII_TA_antitoxin"/>
</dbReference>
<gene>
    <name evidence="11" type="ORF">IW254_000891</name>
</gene>
<dbReference type="SUPFAM" id="SSF81301">
    <property type="entry name" value="Nucleotidyltransferase"/>
    <property type="match status" value="1"/>
</dbReference>
<comment type="similarity">
    <text evidence="9">Belongs to the MntA antitoxin family.</text>
</comment>
<dbReference type="CDD" id="cd05403">
    <property type="entry name" value="NT_KNTase_like"/>
    <property type="match status" value="1"/>
</dbReference>
<dbReference type="PANTHER" id="PTHR33571:SF12">
    <property type="entry name" value="BSL3053 PROTEIN"/>
    <property type="match status" value="1"/>
</dbReference>
<dbReference type="GO" id="GO:0016779">
    <property type="term" value="F:nucleotidyltransferase activity"/>
    <property type="evidence" value="ECO:0007669"/>
    <property type="project" value="UniProtKB-KW"/>
</dbReference>
<reference evidence="11" key="1">
    <citation type="submission" date="2020-11" db="EMBL/GenBank/DDBJ databases">
        <title>Sequencing the genomes of 1000 actinobacteria strains.</title>
        <authorList>
            <person name="Klenk H.-P."/>
        </authorList>
    </citation>
    <scope>NUCLEOTIDE SEQUENCE</scope>
    <source>
        <strain evidence="11">DSM 45632</strain>
    </source>
</reference>
<dbReference type="Proteomes" id="UP000658613">
    <property type="component" value="Unassembled WGS sequence"/>
</dbReference>
<dbReference type="AlphaFoldDB" id="A0A931DX60"/>
<evidence type="ECO:0000256" key="2">
    <source>
        <dbReference type="ARBA" id="ARBA00022649"/>
    </source>
</evidence>
<evidence type="ECO:0000256" key="3">
    <source>
        <dbReference type="ARBA" id="ARBA00022679"/>
    </source>
</evidence>
<evidence type="ECO:0000256" key="4">
    <source>
        <dbReference type="ARBA" id="ARBA00022695"/>
    </source>
</evidence>
<dbReference type="Gene3D" id="3.30.460.10">
    <property type="entry name" value="Beta Polymerase, domain 2"/>
    <property type="match status" value="1"/>
</dbReference>
<keyword evidence="2" id="KW-1277">Toxin-antitoxin system</keyword>
<feature type="domain" description="Polymerase nucleotidyl transferase" evidence="10">
    <location>
        <begin position="38"/>
        <end position="103"/>
    </location>
</feature>
<dbReference type="GO" id="GO:0046872">
    <property type="term" value="F:metal ion binding"/>
    <property type="evidence" value="ECO:0007669"/>
    <property type="project" value="UniProtKB-KW"/>
</dbReference>
<keyword evidence="4" id="KW-0548">Nucleotidyltransferase</keyword>